<comment type="caution">
    <text evidence="1">The sequence shown here is derived from an EMBL/GenBank/DDBJ whole genome shotgun (WGS) entry which is preliminary data.</text>
</comment>
<protein>
    <submittedName>
        <fullName evidence="1">Uncharacterized protein</fullName>
    </submittedName>
</protein>
<gene>
    <name evidence="1" type="ORF">J1N35_046006</name>
</gene>
<dbReference type="AlphaFoldDB" id="A0A9D3ZHT5"/>
<dbReference type="Proteomes" id="UP000828251">
    <property type="component" value="Unassembled WGS sequence"/>
</dbReference>
<organism evidence="1 2">
    <name type="scientific">Gossypium stocksii</name>
    <dbReference type="NCBI Taxonomy" id="47602"/>
    <lineage>
        <taxon>Eukaryota</taxon>
        <taxon>Viridiplantae</taxon>
        <taxon>Streptophyta</taxon>
        <taxon>Embryophyta</taxon>
        <taxon>Tracheophyta</taxon>
        <taxon>Spermatophyta</taxon>
        <taxon>Magnoliopsida</taxon>
        <taxon>eudicotyledons</taxon>
        <taxon>Gunneridae</taxon>
        <taxon>Pentapetalae</taxon>
        <taxon>rosids</taxon>
        <taxon>malvids</taxon>
        <taxon>Malvales</taxon>
        <taxon>Malvaceae</taxon>
        <taxon>Malvoideae</taxon>
        <taxon>Gossypium</taxon>
    </lineage>
</organism>
<proteinExistence type="predicted"/>
<name>A0A9D3ZHT5_9ROSI</name>
<keyword evidence="2" id="KW-1185">Reference proteome</keyword>
<accession>A0A9D3ZHT5</accession>
<sequence length="52" mass="5853">KIIMMLFIQANDLTVWDIIMDGPSVPLKQDGSSQCQKARRSGMKRIEGAFNL</sequence>
<reference evidence="1 2" key="1">
    <citation type="journal article" date="2021" name="Plant Biotechnol. J.">
        <title>Multi-omics assisted identification of the key and species-specific regulatory components of drought-tolerant mechanisms in Gossypium stocksii.</title>
        <authorList>
            <person name="Yu D."/>
            <person name="Ke L."/>
            <person name="Zhang D."/>
            <person name="Wu Y."/>
            <person name="Sun Y."/>
            <person name="Mei J."/>
            <person name="Sun J."/>
            <person name="Sun Y."/>
        </authorList>
    </citation>
    <scope>NUCLEOTIDE SEQUENCE [LARGE SCALE GENOMIC DNA]</scope>
    <source>
        <strain evidence="2">cv. E1</strain>
        <tissue evidence="1">Leaf</tissue>
    </source>
</reference>
<feature type="non-terminal residue" evidence="1">
    <location>
        <position position="1"/>
    </location>
</feature>
<evidence type="ECO:0000313" key="2">
    <source>
        <dbReference type="Proteomes" id="UP000828251"/>
    </source>
</evidence>
<dbReference type="OrthoDB" id="1001852at2759"/>
<evidence type="ECO:0000313" key="1">
    <source>
        <dbReference type="EMBL" id="KAH1033832.1"/>
    </source>
</evidence>
<dbReference type="EMBL" id="JAIQCV010000013">
    <property type="protein sequence ID" value="KAH1033832.1"/>
    <property type="molecule type" value="Genomic_DNA"/>
</dbReference>